<evidence type="ECO:0008006" key="4">
    <source>
        <dbReference type="Google" id="ProtNLM"/>
    </source>
</evidence>
<name>A0ABN9T7K8_9DINO</name>
<evidence type="ECO:0000313" key="3">
    <source>
        <dbReference type="Proteomes" id="UP001189429"/>
    </source>
</evidence>
<proteinExistence type="predicted"/>
<reference evidence="2" key="1">
    <citation type="submission" date="2023-10" db="EMBL/GenBank/DDBJ databases">
        <authorList>
            <person name="Chen Y."/>
            <person name="Shah S."/>
            <person name="Dougan E. K."/>
            <person name="Thang M."/>
            <person name="Chan C."/>
        </authorList>
    </citation>
    <scope>NUCLEOTIDE SEQUENCE [LARGE SCALE GENOMIC DNA]</scope>
</reference>
<feature type="non-terminal residue" evidence="2">
    <location>
        <position position="1"/>
    </location>
</feature>
<evidence type="ECO:0000256" key="1">
    <source>
        <dbReference type="SAM" id="MobiDB-lite"/>
    </source>
</evidence>
<accession>A0ABN9T7K8</accession>
<evidence type="ECO:0000313" key="2">
    <source>
        <dbReference type="EMBL" id="CAK0841069.1"/>
    </source>
</evidence>
<keyword evidence="3" id="KW-1185">Reference proteome</keyword>
<dbReference type="Proteomes" id="UP001189429">
    <property type="component" value="Unassembled WGS sequence"/>
</dbReference>
<feature type="region of interest" description="Disordered" evidence="1">
    <location>
        <begin position="1"/>
        <end position="25"/>
    </location>
</feature>
<organism evidence="2 3">
    <name type="scientific">Prorocentrum cordatum</name>
    <dbReference type="NCBI Taxonomy" id="2364126"/>
    <lineage>
        <taxon>Eukaryota</taxon>
        <taxon>Sar</taxon>
        <taxon>Alveolata</taxon>
        <taxon>Dinophyceae</taxon>
        <taxon>Prorocentrales</taxon>
        <taxon>Prorocentraceae</taxon>
        <taxon>Prorocentrum</taxon>
    </lineage>
</organism>
<sequence length="177" mass="17928">AGGASGAGGVLGAPAPSRERGRRGVRPYLEPLKGILEELEAAAGATDAGAPAEVVLAGDFNVSADDFQRLTVADPFWQGFTAVVPTEEGRAAATAHGSNPCATGDFMLSRRAGGPAEPQRGPRWRCRAGGPADFGDFSAFAEGVFADAAARLPLLRACADAGRASEGLGRALHALGE</sequence>
<feature type="non-terminal residue" evidence="2">
    <location>
        <position position="177"/>
    </location>
</feature>
<dbReference type="EMBL" id="CAUYUJ010014425">
    <property type="protein sequence ID" value="CAK0841069.1"/>
    <property type="molecule type" value="Genomic_DNA"/>
</dbReference>
<gene>
    <name evidence="2" type="ORF">PCOR1329_LOCUS36364</name>
</gene>
<comment type="caution">
    <text evidence="2">The sequence shown here is derived from an EMBL/GenBank/DDBJ whole genome shotgun (WGS) entry which is preliminary data.</text>
</comment>
<protein>
    <recommendedName>
        <fullName evidence="4">Nocturnin</fullName>
    </recommendedName>
</protein>
<feature type="compositionally biased region" description="Gly residues" evidence="1">
    <location>
        <begin position="1"/>
        <end position="11"/>
    </location>
</feature>